<name>A0A0D9VHG6_9ORYZ</name>
<evidence type="ECO:0000313" key="3">
    <source>
        <dbReference type="Proteomes" id="UP000032180"/>
    </source>
</evidence>
<reference evidence="3" key="2">
    <citation type="submission" date="2013-12" db="EMBL/GenBank/DDBJ databases">
        <authorList>
            <person name="Yu Y."/>
            <person name="Lee S."/>
            <person name="de Baynast K."/>
            <person name="Wissotski M."/>
            <person name="Liu L."/>
            <person name="Talag J."/>
            <person name="Goicoechea J."/>
            <person name="Angelova A."/>
            <person name="Jetty R."/>
            <person name="Kudrna D."/>
            <person name="Golser W."/>
            <person name="Rivera L."/>
            <person name="Zhang J."/>
            <person name="Wing R."/>
        </authorList>
    </citation>
    <scope>NUCLEOTIDE SEQUENCE</scope>
</reference>
<evidence type="ECO:0000313" key="2">
    <source>
        <dbReference type="EnsemblPlants" id="LPERR02G17530.1"/>
    </source>
</evidence>
<sequence>MASKIVSALALVLLVLTASEGQVLPHPCCRINCCNGKPECCDPWLPPGASSVVDAAVTLPAAAVASAAAAKARPAAAASAVARKVSAGNQL</sequence>
<feature type="signal peptide" evidence="1">
    <location>
        <begin position="1"/>
        <end position="21"/>
    </location>
</feature>
<dbReference type="eggNOG" id="ENOG502R3U2">
    <property type="taxonomic scope" value="Eukaryota"/>
</dbReference>
<keyword evidence="1" id="KW-0732">Signal</keyword>
<dbReference type="EnsemblPlants" id="LPERR02G17530.1">
    <property type="protein sequence ID" value="LPERR02G17530.1"/>
    <property type="gene ID" value="LPERR02G17530"/>
</dbReference>
<feature type="chain" id="PRO_5002347445" description="Granulins domain-containing protein" evidence="1">
    <location>
        <begin position="22"/>
        <end position="91"/>
    </location>
</feature>
<evidence type="ECO:0008006" key="4">
    <source>
        <dbReference type="Google" id="ProtNLM"/>
    </source>
</evidence>
<keyword evidence="3" id="KW-1185">Reference proteome</keyword>
<dbReference type="Gramene" id="LPERR02G17530.1">
    <property type="protein sequence ID" value="LPERR02G17530.1"/>
    <property type="gene ID" value="LPERR02G17530"/>
</dbReference>
<proteinExistence type="predicted"/>
<dbReference type="HOGENOM" id="CLU_178078_0_0_1"/>
<reference evidence="2" key="3">
    <citation type="submission" date="2015-04" db="UniProtKB">
        <authorList>
            <consortium name="EnsemblPlants"/>
        </authorList>
    </citation>
    <scope>IDENTIFICATION</scope>
</reference>
<protein>
    <recommendedName>
        <fullName evidence="4">Granulins domain-containing protein</fullName>
    </recommendedName>
</protein>
<organism evidence="2 3">
    <name type="scientific">Leersia perrieri</name>
    <dbReference type="NCBI Taxonomy" id="77586"/>
    <lineage>
        <taxon>Eukaryota</taxon>
        <taxon>Viridiplantae</taxon>
        <taxon>Streptophyta</taxon>
        <taxon>Embryophyta</taxon>
        <taxon>Tracheophyta</taxon>
        <taxon>Spermatophyta</taxon>
        <taxon>Magnoliopsida</taxon>
        <taxon>Liliopsida</taxon>
        <taxon>Poales</taxon>
        <taxon>Poaceae</taxon>
        <taxon>BOP clade</taxon>
        <taxon>Oryzoideae</taxon>
        <taxon>Oryzeae</taxon>
        <taxon>Oryzinae</taxon>
        <taxon>Leersia</taxon>
    </lineage>
</organism>
<evidence type="ECO:0000256" key="1">
    <source>
        <dbReference type="SAM" id="SignalP"/>
    </source>
</evidence>
<accession>A0A0D9VHG6</accession>
<dbReference type="Proteomes" id="UP000032180">
    <property type="component" value="Chromosome 2"/>
</dbReference>
<dbReference type="AlphaFoldDB" id="A0A0D9VHG6"/>
<reference evidence="2 3" key="1">
    <citation type="submission" date="2012-08" db="EMBL/GenBank/DDBJ databases">
        <title>Oryza genome evolution.</title>
        <authorList>
            <person name="Wing R.A."/>
        </authorList>
    </citation>
    <scope>NUCLEOTIDE SEQUENCE</scope>
</reference>